<protein>
    <recommendedName>
        <fullName evidence="1">Nucleoside phosphorylase domain-containing protein</fullName>
    </recommendedName>
</protein>
<dbReference type="SUPFAM" id="SSF53167">
    <property type="entry name" value="Purine and uridine phosphorylases"/>
    <property type="match status" value="1"/>
</dbReference>
<reference evidence="3" key="1">
    <citation type="journal article" date="2019" name="Int. J. Syst. Evol. Microbiol.">
        <title>The Global Catalogue of Microorganisms (GCM) 10K type strain sequencing project: providing services to taxonomists for standard genome sequencing and annotation.</title>
        <authorList>
            <consortium name="The Broad Institute Genomics Platform"/>
            <consortium name="The Broad Institute Genome Sequencing Center for Infectious Disease"/>
            <person name="Wu L."/>
            <person name="Ma J."/>
        </authorList>
    </citation>
    <scope>NUCLEOTIDE SEQUENCE [LARGE SCALE GENOMIC DNA]</scope>
    <source>
        <strain evidence="3">JCM 16902</strain>
    </source>
</reference>
<evidence type="ECO:0000259" key="1">
    <source>
        <dbReference type="Pfam" id="PF01048"/>
    </source>
</evidence>
<proteinExistence type="predicted"/>
<dbReference type="Gene3D" id="3.40.50.1580">
    <property type="entry name" value="Nucleoside phosphorylase domain"/>
    <property type="match status" value="1"/>
</dbReference>
<dbReference type="PANTHER" id="PTHR46832">
    <property type="entry name" value="5'-METHYLTHIOADENOSINE/S-ADENOSYLHOMOCYSTEINE NUCLEOSIDASE"/>
    <property type="match status" value="1"/>
</dbReference>
<accession>A0ABP7AN12</accession>
<comment type="caution">
    <text evidence="2">The sequence shown here is derived from an EMBL/GenBank/DDBJ whole genome shotgun (WGS) entry which is preliminary data.</text>
</comment>
<dbReference type="Proteomes" id="UP001501074">
    <property type="component" value="Unassembled WGS sequence"/>
</dbReference>
<dbReference type="PANTHER" id="PTHR46832:SF1">
    <property type="entry name" value="5'-METHYLTHIOADENOSINE_S-ADENOSYLHOMOCYSTEINE NUCLEOSIDASE"/>
    <property type="match status" value="1"/>
</dbReference>
<dbReference type="InterPro" id="IPR000845">
    <property type="entry name" value="Nucleoside_phosphorylase_d"/>
</dbReference>
<dbReference type="InterPro" id="IPR035994">
    <property type="entry name" value="Nucleoside_phosphorylase_sf"/>
</dbReference>
<dbReference type="EMBL" id="BAAAZO010000012">
    <property type="protein sequence ID" value="GAA3636162.1"/>
    <property type="molecule type" value="Genomic_DNA"/>
</dbReference>
<feature type="domain" description="Nucleoside phosphorylase" evidence="1">
    <location>
        <begin position="5"/>
        <end position="235"/>
    </location>
</feature>
<sequence>MNRPILFLTAIDVERRAVLEHLTDRRDVTDRGTRFVQGLTRRGRRRALLAQTGPGNTGASATAQLAIARFSPDLIIFSGIAGALQPHIELGDVVVADQITAYGGGLSQDEGFWSRPRSWQAPHAEQQFAQSLSEGALWQEHRPSPSGRVRFGHIVSGEVVLDSRTSDIAQRLLRQHNDALAIEMEGAGVARAAHTNSVPFMVVRGISDRADGTKYTTDKGDTQQQAASAAAAFAVLLAEELAARPISETATSTTVDQQGDSSMQHQPVVHQTIRDNNRIGNMVGISHGNLFFGKERDQAEESLRAELAQVRRLLEGALSDGRISADEHREAAQHLDDAAAMVPPKDSQQQGAALWVLGKLLGIVGGVADLSDHVGRIISSINRMTS</sequence>
<evidence type="ECO:0000313" key="2">
    <source>
        <dbReference type="EMBL" id="GAA3636162.1"/>
    </source>
</evidence>
<organism evidence="2 3">
    <name type="scientific">Kineosporia mesophila</name>
    <dbReference type="NCBI Taxonomy" id="566012"/>
    <lineage>
        <taxon>Bacteria</taxon>
        <taxon>Bacillati</taxon>
        <taxon>Actinomycetota</taxon>
        <taxon>Actinomycetes</taxon>
        <taxon>Kineosporiales</taxon>
        <taxon>Kineosporiaceae</taxon>
        <taxon>Kineosporia</taxon>
    </lineage>
</organism>
<keyword evidence="3" id="KW-1185">Reference proteome</keyword>
<name>A0ABP7AN12_9ACTN</name>
<evidence type="ECO:0000313" key="3">
    <source>
        <dbReference type="Proteomes" id="UP001501074"/>
    </source>
</evidence>
<dbReference type="Pfam" id="PF01048">
    <property type="entry name" value="PNP_UDP_1"/>
    <property type="match status" value="1"/>
</dbReference>
<dbReference type="RefSeq" id="WP_231481948.1">
    <property type="nucleotide sequence ID" value="NZ_BAAAZO010000012.1"/>
</dbReference>
<dbReference type="CDD" id="cd09008">
    <property type="entry name" value="MTAN"/>
    <property type="match status" value="1"/>
</dbReference>
<gene>
    <name evidence="2" type="ORF">GCM10022223_63260</name>
</gene>